<name>W9T083_9ROSA</name>
<accession>W9T083</accession>
<gene>
    <name evidence="1" type="ORF">L484_010851</name>
</gene>
<evidence type="ECO:0000313" key="2">
    <source>
        <dbReference type="Proteomes" id="UP000030645"/>
    </source>
</evidence>
<dbReference type="EMBL" id="KE346355">
    <property type="protein sequence ID" value="EXC35069.1"/>
    <property type="molecule type" value="Genomic_DNA"/>
</dbReference>
<sequence>MNSRGTVPVQNDINDAVVHRHKVRDITICLEYILLVLDNGDRTANTSKTRGGLYSRLRVTLHAIANCKPSSIST</sequence>
<reference evidence="2" key="1">
    <citation type="submission" date="2013-01" db="EMBL/GenBank/DDBJ databases">
        <title>Draft Genome Sequence of a Mulberry Tree, Morus notabilis C.K. Schneid.</title>
        <authorList>
            <person name="He N."/>
            <person name="Zhao S."/>
        </authorList>
    </citation>
    <scope>NUCLEOTIDE SEQUENCE</scope>
</reference>
<dbReference type="AlphaFoldDB" id="W9T083"/>
<evidence type="ECO:0000313" key="1">
    <source>
        <dbReference type="EMBL" id="EXC35069.1"/>
    </source>
</evidence>
<organism evidence="1 2">
    <name type="scientific">Morus notabilis</name>
    <dbReference type="NCBI Taxonomy" id="981085"/>
    <lineage>
        <taxon>Eukaryota</taxon>
        <taxon>Viridiplantae</taxon>
        <taxon>Streptophyta</taxon>
        <taxon>Embryophyta</taxon>
        <taxon>Tracheophyta</taxon>
        <taxon>Spermatophyta</taxon>
        <taxon>Magnoliopsida</taxon>
        <taxon>eudicotyledons</taxon>
        <taxon>Gunneridae</taxon>
        <taxon>Pentapetalae</taxon>
        <taxon>rosids</taxon>
        <taxon>fabids</taxon>
        <taxon>Rosales</taxon>
        <taxon>Moraceae</taxon>
        <taxon>Moreae</taxon>
        <taxon>Morus</taxon>
    </lineage>
</organism>
<proteinExistence type="predicted"/>
<keyword evidence="2" id="KW-1185">Reference proteome</keyword>
<protein>
    <submittedName>
        <fullName evidence="1">Uncharacterized protein</fullName>
    </submittedName>
</protein>
<dbReference type="Proteomes" id="UP000030645">
    <property type="component" value="Unassembled WGS sequence"/>
</dbReference>